<name>A0ABN8JRQ2_9HYPH</name>
<dbReference type="PANTHER" id="PTHR16943">
    <property type="entry name" value="2-METHYLCITRATE DEHYDRATASE-RELATED"/>
    <property type="match status" value="1"/>
</dbReference>
<evidence type="ECO:0000313" key="5">
    <source>
        <dbReference type="Proteomes" id="UP001153050"/>
    </source>
</evidence>
<evidence type="ECO:0000256" key="1">
    <source>
        <dbReference type="ARBA" id="ARBA00006174"/>
    </source>
</evidence>
<comment type="caution">
    <text evidence="4">The sequence shown here is derived from an EMBL/GenBank/DDBJ whole genome shotgun (WGS) entry which is preliminary data.</text>
</comment>
<feature type="domain" description="MmgE/PrpD C-terminal" evidence="3">
    <location>
        <begin position="284"/>
        <end position="449"/>
    </location>
</feature>
<protein>
    <submittedName>
        <fullName evidence="4">MmgE/PrpD family protein</fullName>
    </submittedName>
</protein>
<sequence length="471" mass="49834">MNQNKALDVPLTKYVADFIVGATVDDLSAEVVELGKKSILDGFGLALSGSVAKSGELVRRHLDDLGLAEGTATVIGGGRKVAPRFAAFANGVGIHADDYDDTQLAVAKDRVYGLLTHPTAPALPAALAISELVKASGRDFMLAYHLGVEVECKIAEAIAPRHYQTGFHATATCGTFAAAAASAKLMGFDVATTQRALSIAGSQSAGLRENFGTMTKPFHAGRSSESGVAAAQFASYGWTAAGSILEAPRGFFAAAGGGYDQSAIFGKLGAPWTFASPGVSIKPHPSGSLTHPGMTEMLRLIRKHGIRANDVKRVRVGTNSNMPNALIHHRPKDELQAKFSMEFCMAILLLDGRAGLNEFTDTAVEREDVKAMIEKVDFVVDDEAEAAGYHLMTTLIDIELADGRKISGRADFGKGSPAFPMSYDEVADKFRENAEFAGMAQSKANEIVELVRGLERLASLDSLTARLISAA</sequence>
<dbReference type="RefSeq" id="WP_254018446.1">
    <property type="nucleotide sequence ID" value="NZ_CAKXZT010000121.1"/>
</dbReference>
<evidence type="ECO:0000259" key="2">
    <source>
        <dbReference type="Pfam" id="PF03972"/>
    </source>
</evidence>
<reference evidence="4 5" key="1">
    <citation type="submission" date="2022-03" db="EMBL/GenBank/DDBJ databases">
        <authorList>
            <person name="Brunel B."/>
        </authorList>
    </citation>
    <scope>NUCLEOTIDE SEQUENCE [LARGE SCALE GENOMIC DNA]</scope>
    <source>
        <strain evidence="4">STM5069sample</strain>
    </source>
</reference>
<dbReference type="EMBL" id="CAKXZT010000121">
    <property type="protein sequence ID" value="CAH2400771.1"/>
    <property type="molecule type" value="Genomic_DNA"/>
</dbReference>
<dbReference type="InterPro" id="IPR036148">
    <property type="entry name" value="MmgE/PrpD_sf"/>
</dbReference>
<dbReference type="InterPro" id="IPR045337">
    <property type="entry name" value="MmgE_PrpD_C"/>
</dbReference>
<evidence type="ECO:0000313" key="4">
    <source>
        <dbReference type="EMBL" id="CAH2400771.1"/>
    </source>
</evidence>
<dbReference type="Pfam" id="PF19305">
    <property type="entry name" value="MmgE_PrpD_C"/>
    <property type="match status" value="1"/>
</dbReference>
<keyword evidence="5" id="KW-1185">Reference proteome</keyword>
<dbReference type="SUPFAM" id="SSF103378">
    <property type="entry name" value="2-methylcitrate dehydratase PrpD"/>
    <property type="match status" value="1"/>
</dbReference>
<gene>
    <name evidence="4" type="ORF">MES5069_270037</name>
</gene>
<dbReference type="Proteomes" id="UP001153050">
    <property type="component" value="Unassembled WGS sequence"/>
</dbReference>
<proteinExistence type="inferred from homology"/>
<dbReference type="InterPro" id="IPR042188">
    <property type="entry name" value="MmgE/PrpD_sf_2"/>
</dbReference>
<dbReference type="PANTHER" id="PTHR16943:SF8">
    <property type="entry name" value="2-METHYLCITRATE DEHYDRATASE"/>
    <property type="match status" value="1"/>
</dbReference>
<dbReference type="Gene3D" id="3.30.1330.120">
    <property type="entry name" value="2-methylcitrate dehydratase PrpD"/>
    <property type="match status" value="1"/>
</dbReference>
<dbReference type="Pfam" id="PF03972">
    <property type="entry name" value="MmgE_PrpD_N"/>
    <property type="match status" value="1"/>
</dbReference>
<evidence type="ECO:0000259" key="3">
    <source>
        <dbReference type="Pfam" id="PF19305"/>
    </source>
</evidence>
<dbReference type="InterPro" id="IPR042183">
    <property type="entry name" value="MmgE/PrpD_sf_1"/>
</dbReference>
<organism evidence="4 5">
    <name type="scientific">Mesorhizobium escarrei</name>
    <dbReference type="NCBI Taxonomy" id="666018"/>
    <lineage>
        <taxon>Bacteria</taxon>
        <taxon>Pseudomonadati</taxon>
        <taxon>Pseudomonadota</taxon>
        <taxon>Alphaproteobacteria</taxon>
        <taxon>Hyphomicrobiales</taxon>
        <taxon>Phyllobacteriaceae</taxon>
        <taxon>Mesorhizobium</taxon>
    </lineage>
</organism>
<dbReference type="Gene3D" id="1.10.4100.10">
    <property type="entry name" value="2-methylcitrate dehydratase PrpD"/>
    <property type="match status" value="1"/>
</dbReference>
<dbReference type="InterPro" id="IPR045336">
    <property type="entry name" value="MmgE_PrpD_N"/>
</dbReference>
<dbReference type="InterPro" id="IPR005656">
    <property type="entry name" value="MmgE_PrpD"/>
</dbReference>
<comment type="similarity">
    <text evidence="1">Belongs to the PrpD family.</text>
</comment>
<feature type="domain" description="MmgE/PrpD N-terminal" evidence="2">
    <location>
        <begin position="15"/>
        <end position="260"/>
    </location>
</feature>
<accession>A0ABN8JRQ2</accession>